<protein>
    <submittedName>
        <fullName evidence="1">Uncharacterized protein</fullName>
    </submittedName>
</protein>
<accession>A0A1D6IZC5</accession>
<sequence length="26" mass="2926">MENTPPVIEPPSKPKYRLTASPEKCL</sequence>
<dbReference type="EMBL" id="CM000786">
    <property type="protein sequence ID" value="AQK41221.1"/>
    <property type="molecule type" value="Genomic_DNA"/>
</dbReference>
<name>A0A1D6IZC5_MAIZE</name>
<proteinExistence type="predicted"/>
<dbReference type="AlphaFoldDB" id="A0A1D6IZC5"/>
<dbReference type="InParanoid" id="A0A1D6IZC5"/>
<evidence type="ECO:0000313" key="1">
    <source>
        <dbReference type="EMBL" id="AQK41221.1"/>
    </source>
</evidence>
<reference evidence="1" key="1">
    <citation type="submission" date="2015-12" db="EMBL/GenBank/DDBJ databases">
        <title>Update maize B73 reference genome by single molecule sequencing technologies.</title>
        <authorList>
            <consortium name="Maize Genome Sequencing Project"/>
            <person name="Ware D."/>
        </authorList>
    </citation>
    <scope>NUCLEOTIDE SEQUENCE</scope>
    <source>
        <tissue evidence="1">Seedling</tissue>
    </source>
</reference>
<gene>
    <name evidence="1" type="ORF">ZEAMMB73_Zm00001d024456</name>
</gene>
<organism evidence="1">
    <name type="scientific">Zea mays</name>
    <name type="common">Maize</name>
    <dbReference type="NCBI Taxonomy" id="4577"/>
    <lineage>
        <taxon>Eukaryota</taxon>
        <taxon>Viridiplantae</taxon>
        <taxon>Streptophyta</taxon>
        <taxon>Embryophyta</taxon>
        <taxon>Tracheophyta</taxon>
        <taxon>Spermatophyta</taxon>
        <taxon>Magnoliopsida</taxon>
        <taxon>Liliopsida</taxon>
        <taxon>Poales</taxon>
        <taxon>Poaceae</taxon>
        <taxon>PACMAD clade</taxon>
        <taxon>Panicoideae</taxon>
        <taxon>Andropogonodae</taxon>
        <taxon>Andropogoneae</taxon>
        <taxon>Tripsacinae</taxon>
        <taxon>Zea</taxon>
    </lineage>
</organism>